<dbReference type="InterPro" id="IPR003593">
    <property type="entry name" value="AAA+_ATPase"/>
</dbReference>
<evidence type="ECO:0000256" key="1">
    <source>
        <dbReference type="ARBA" id="ARBA00022448"/>
    </source>
</evidence>
<evidence type="ECO:0000313" key="6">
    <source>
        <dbReference type="EMBL" id="NYI66328.1"/>
    </source>
</evidence>
<keyword evidence="7" id="KW-1185">Reference proteome</keyword>
<feature type="domain" description="ABC transporter" evidence="5">
    <location>
        <begin position="15"/>
        <end position="245"/>
    </location>
</feature>
<dbReference type="InterPro" id="IPR003439">
    <property type="entry name" value="ABC_transporter-like_ATP-bd"/>
</dbReference>
<dbReference type="FunFam" id="3.40.50.300:FF:000425">
    <property type="entry name" value="Probable ABC transporter, ATP-binding subunit"/>
    <property type="match status" value="1"/>
</dbReference>
<accession>A0A7Z0AAZ6</accession>
<dbReference type="GO" id="GO:0015418">
    <property type="term" value="F:ABC-type quaternary ammonium compound transporting activity"/>
    <property type="evidence" value="ECO:0007669"/>
    <property type="project" value="UniProtKB-EC"/>
</dbReference>
<protein>
    <recommendedName>
        <fullName evidence="4">ABC-type quaternary amine transporter</fullName>
        <ecNumber evidence="4">7.6.2.9</ecNumber>
    </recommendedName>
</protein>
<dbReference type="PANTHER" id="PTHR42781:SF4">
    <property type="entry name" value="SPERMIDINE_PUTRESCINE IMPORT ATP-BINDING PROTEIN POTA"/>
    <property type="match status" value="1"/>
</dbReference>
<dbReference type="Proteomes" id="UP000539111">
    <property type="component" value="Unassembled WGS sequence"/>
</dbReference>
<dbReference type="RefSeq" id="WP_179425590.1">
    <property type="nucleotide sequence ID" value="NZ_JACBZP010000001.1"/>
</dbReference>
<dbReference type="GO" id="GO:0005524">
    <property type="term" value="F:ATP binding"/>
    <property type="evidence" value="ECO:0007669"/>
    <property type="project" value="UniProtKB-KW"/>
</dbReference>
<dbReference type="SMART" id="SM00382">
    <property type="entry name" value="AAA"/>
    <property type="match status" value="1"/>
</dbReference>
<dbReference type="InterPro" id="IPR017871">
    <property type="entry name" value="ABC_transporter-like_CS"/>
</dbReference>
<dbReference type="EMBL" id="JACBZP010000001">
    <property type="protein sequence ID" value="NYI66328.1"/>
    <property type="molecule type" value="Genomic_DNA"/>
</dbReference>
<evidence type="ECO:0000256" key="2">
    <source>
        <dbReference type="ARBA" id="ARBA00022741"/>
    </source>
</evidence>
<keyword evidence="1" id="KW-0813">Transport</keyword>
<dbReference type="InterPro" id="IPR027417">
    <property type="entry name" value="P-loop_NTPase"/>
</dbReference>
<dbReference type="EC" id="7.6.2.9" evidence="4"/>
<sequence>MADTSGVKAGTSVALSLDGVTKRFGDTVAVDDVSLDVAAGEFVAILGPSGSGKTTLMRLVAGFESPESGSIRLGGRIVNAVPADKRPVNTVFQNYALFPHLSVVDNVAYGLRMRGIRGPRRRARARELLDLVRLTAFGTAKPHELSGGMQQRVALARALAREPEVLLLDEPLGALDRKLRDDMQAELRRIHTELGTTFVYVTHDQDEAFGLADRLVIMRAGRIEQLGEPGAVYDRPGSAWAANFVGDANAITGTYRPDGDGARIETDLGEFLAGAPIGSIEPGHAATMLIRPENLSLSPVADQTRADQTRADQTRAADGVRHRPERANAISVRIRDQLAVGSRLKVTAVTPGGKSFEILQPRPGRTGLSDGDDAILEFERSAVLLYAADDPGDAPAPMKG</sequence>
<name>A0A7Z0AAZ6_9MICO</name>
<organism evidence="6 7">
    <name type="scientific">Spelaeicoccus albus</name>
    <dbReference type="NCBI Taxonomy" id="1280376"/>
    <lineage>
        <taxon>Bacteria</taxon>
        <taxon>Bacillati</taxon>
        <taxon>Actinomycetota</taxon>
        <taxon>Actinomycetes</taxon>
        <taxon>Micrococcales</taxon>
        <taxon>Brevibacteriaceae</taxon>
        <taxon>Spelaeicoccus</taxon>
    </lineage>
</organism>
<evidence type="ECO:0000313" key="7">
    <source>
        <dbReference type="Proteomes" id="UP000539111"/>
    </source>
</evidence>
<dbReference type="GO" id="GO:0016887">
    <property type="term" value="F:ATP hydrolysis activity"/>
    <property type="evidence" value="ECO:0007669"/>
    <property type="project" value="InterPro"/>
</dbReference>
<dbReference type="InterPro" id="IPR050093">
    <property type="entry name" value="ABC_SmlMolc_Importer"/>
</dbReference>
<comment type="caution">
    <text evidence="6">The sequence shown here is derived from an EMBL/GenBank/DDBJ whole genome shotgun (WGS) entry which is preliminary data.</text>
</comment>
<evidence type="ECO:0000256" key="3">
    <source>
        <dbReference type="ARBA" id="ARBA00022840"/>
    </source>
</evidence>
<gene>
    <name evidence="6" type="ORF">BJY26_000634</name>
</gene>
<dbReference type="Gene3D" id="2.40.50.100">
    <property type="match status" value="1"/>
</dbReference>
<evidence type="ECO:0000256" key="4">
    <source>
        <dbReference type="ARBA" id="ARBA00066388"/>
    </source>
</evidence>
<keyword evidence="3" id="KW-0067">ATP-binding</keyword>
<dbReference type="Gene3D" id="3.40.50.300">
    <property type="entry name" value="P-loop containing nucleotide triphosphate hydrolases"/>
    <property type="match status" value="1"/>
</dbReference>
<dbReference type="Pfam" id="PF00005">
    <property type="entry name" value="ABC_tran"/>
    <property type="match status" value="1"/>
</dbReference>
<dbReference type="PANTHER" id="PTHR42781">
    <property type="entry name" value="SPERMIDINE/PUTRESCINE IMPORT ATP-BINDING PROTEIN POTA"/>
    <property type="match status" value="1"/>
</dbReference>
<keyword evidence="2" id="KW-0547">Nucleotide-binding</keyword>
<dbReference type="PROSITE" id="PS50893">
    <property type="entry name" value="ABC_TRANSPORTER_2"/>
    <property type="match status" value="1"/>
</dbReference>
<dbReference type="AlphaFoldDB" id="A0A7Z0AAZ6"/>
<evidence type="ECO:0000259" key="5">
    <source>
        <dbReference type="PROSITE" id="PS50893"/>
    </source>
</evidence>
<dbReference type="SUPFAM" id="SSF52540">
    <property type="entry name" value="P-loop containing nucleoside triphosphate hydrolases"/>
    <property type="match status" value="1"/>
</dbReference>
<proteinExistence type="predicted"/>
<dbReference type="PROSITE" id="PS00211">
    <property type="entry name" value="ABC_TRANSPORTER_1"/>
    <property type="match status" value="1"/>
</dbReference>
<reference evidence="6 7" key="1">
    <citation type="submission" date="2020-07" db="EMBL/GenBank/DDBJ databases">
        <title>Sequencing the genomes of 1000 actinobacteria strains.</title>
        <authorList>
            <person name="Klenk H.-P."/>
        </authorList>
    </citation>
    <scope>NUCLEOTIDE SEQUENCE [LARGE SCALE GENOMIC DNA]</scope>
    <source>
        <strain evidence="6 7">DSM 26341</strain>
    </source>
</reference>